<dbReference type="PROSITE" id="PS50878">
    <property type="entry name" value="RT_POL"/>
    <property type="match status" value="1"/>
</dbReference>
<gene>
    <name evidence="2" type="ORF">ANN_17607</name>
</gene>
<dbReference type="Proteomes" id="UP001148838">
    <property type="component" value="Unassembled WGS sequence"/>
</dbReference>
<evidence type="ECO:0000313" key="2">
    <source>
        <dbReference type="EMBL" id="KAJ4437463.1"/>
    </source>
</evidence>
<proteinExistence type="predicted"/>
<dbReference type="PANTHER" id="PTHR47027:SF20">
    <property type="entry name" value="REVERSE TRANSCRIPTASE-LIKE PROTEIN WITH RNA-DIRECTED DNA POLYMERASE DOMAIN"/>
    <property type="match status" value="1"/>
</dbReference>
<protein>
    <recommendedName>
        <fullName evidence="1">Reverse transcriptase domain-containing protein</fullName>
    </recommendedName>
</protein>
<dbReference type="InterPro" id="IPR000477">
    <property type="entry name" value="RT_dom"/>
</dbReference>
<accession>A0ABQ8SUD5</accession>
<dbReference type="PANTHER" id="PTHR47027">
    <property type="entry name" value="REVERSE TRANSCRIPTASE DOMAIN-CONTAINING PROTEIN"/>
    <property type="match status" value="1"/>
</dbReference>
<keyword evidence="3" id="KW-1185">Reference proteome</keyword>
<sequence length="607" mass="71100">MRGMIAEGRRIKCIRFADDMALLAEEEMILRDMLLELNVRCEQYGMQINANKTKTMAIGRKINKKKEHLLGTFGERIEKETREVLCVKCTMNGGEISTLRRSEEKRIEIFEMWIWRRMERVKWRDRIRNEALLDRVGEERMMLKLIRNRKRNWLGHWLRRSCLLKDALEGMLNGRRVRAEEDIRESQSRRIKTRDIVQEVERLGSFTLGPQDKHVDLCTLINRSGFQKISCGFPTPTSNVVTNAHRTKTVRSQITNMCTRKAKYAIREVQDNREGLELNGLRQLLVYADDMNMLGENPQAIRKNTRILLEASKEIGLEVNPEKTKRLRWAGHVAHMRESRNAYRVVVGRPEGKRSLWRPRRRWKGNKMDLRKVGYDDRDRINLAQDKDQWQLCQGGNEPPGSLKASNISLHNRWKMLEYEEVYATTPETTEAVNSVTLGILPEKRRKDHDASYMKFEDGCVPESTARRWVQNYRHSGIFGLKAGSSRRKISTPQQDARSVAEVERNPFHTAATLKAVVNFPDHDQNVRNRLRAANLRSRRAIPREIHKEEHIEERLVFAVRNGDRDWKRIIFSDEVTFSTTKEGPTLVYRPPGIRFDHRYAVIRAPQ</sequence>
<evidence type="ECO:0000259" key="1">
    <source>
        <dbReference type="PROSITE" id="PS50878"/>
    </source>
</evidence>
<comment type="caution">
    <text evidence="2">The sequence shown here is derived from an EMBL/GenBank/DDBJ whole genome shotgun (WGS) entry which is preliminary data.</text>
</comment>
<feature type="domain" description="Reverse transcriptase" evidence="1">
    <location>
        <begin position="1"/>
        <end position="77"/>
    </location>
</feature>
<organism evidence="2 3">
    <name type="scientific">Periplaneta americana</name>
    <name type="common">American cockroach</name>
    <name type="synonym">Blatta americana</name>
    <dbReference type="NCBI Taxonomy" id="6978"/>
    <lineage>
        <taxon>Eukaryota</taxon>
        <taxon>Metazoa</taxon>
        <taxon>Ecdysozoa</taxon>
        <taxon>Arthropoda</taxon>
        <taxon>Hexapoda</taxon>
        <taxon>Insecta</taxon>
        <taxon>Pterygota</taxon>
        <taxon>Neoptera</taxon>
        <taxon>Polyneoptera</taxon>
        <taxon>Dictyoptera</taxon>
        <taxon>Blattodea</taxon>
        <taxon>Blattoidea</taxon>
        <taxon>Blattidae</taxon>
        <taxon>Blattinae</taxon>
        <taxon>Periplaneta</taxon>
    </lineage>
</organism>
<dbReference type="EMBL" id="JAJSOF020000021">
    <property type="protein sequence ID" value="KAJ4437463.1"/>
    <property type="molecule type" value="Genomic_DNA"/>
</dbReference>
<reference evidence="2 3" key="1">
    <citation type="journal article" date="2022" name="Allergy">
        <title>Genome assembly and annotation of Periplaneta americana reveal a comprehensive cockroach allergen profile.</title>
        <authorList>
            <person name="Wang L."/>
            <person name="Xiong Q."/>
            <person name="Saelim N."/>
            <person name="Wang L."/>
            <person name="Nong W."/>
            <person name="Wan A.T."/>
            <person name="Shi M."/>
            <person name="Liu X."/>
            <person name="Cao Q."/>
            <person name="Hui J.H.L."/>
            <person name="Sookrung N."/>
            <person name="Leung T.F."/>
            <person name="Tungtrongchitr A."/>
            <person name="Tsui S.K.W."/>
        </authorList>
    </citation>
    <scope>NUCLEOTIDE SEQUENCE [LARGE SCALE GENOMIC DNA]</scope>
    <source>
        <strain evidence="2">PWHHKU_190912</strain>
    </source>
</reference>
<evidence type="ECO:0000313" key="3">
    <source>
        <dbReference type="Proteomes" id="UP001148838"/>
    </source>
</evidence>
<dbReference type="Pfam" id="PF00078">
    <property type="entry name" value="RVT_1"/>
    <property type="match status" value="1"/>
</dbReference>
<name>A0ABQ8SUD5_PERAM</name>